<keyword evidence="3" id="KW-0408">Iron</keyword>
<dbReference type="PANTHER" id="PTHR42988:SF2">
    <property type="entry name" value="CYCLIC NUCLEOTIDE PHOSPHODIESTERASE CBUA0032-RELATED"/>
    <property type="match status" value="1"/>
</dbReference>
<comment type="similarity">
    <text evidence="4">Belongs to the cyclic nucleotide phosphodiesterase class-III family.</text>
</comment>
<dbReference type="Pfam" id="PF00149">
    <property type="entry name" value="Metallophos"/>
    <property type="match status" value="1"/>
</dbReference>
<dbReference type="InterPro" id="IPR050884">
    <property type="entry name" value="CNP_phosphodiesterase-III"/>
</dbReference>
<feature type="domain" description="Calcineurin-like phosphoesterase" evidence="6">
    <location>
        <begin position="47"/>
        <end position="253"/>
    </location>
</feature>
<evidence type="ECO:0000313" key="7">
    <source>
        <dbReference type="EMBL" id="SIR10201.1"/>
    </source>
</evidence>
<sequence>MTEHGAGTESTSGVRKRNISAESSDAHADAGPVFAHFTRPRSAVPTTIALVSDTHISSENRGTWKVFHRTQARLRTALADANTRDVDAVVFAGDLTEDGSAADFEAFDSLLSSLDVPFFAVPGNHDVPKSFDAHETPALSSFEADFTPGELPFHERIGGVDILGLNSAETPEGSLADCHDGEISAAQLAWLEESLPKTDESIVVMHHNLPGLACEASVHSWRPSFPTRNADELASLLARHDVPLHVSGHLHVPSVAETNGVREIVAPSLCSFPQAYLLFEIDRTGTTVRFVPTADPEETREAYNHAKRDSARSDAVAEMTLDRLGALPLANEST</sequence>
<evidence type="ECO:0000259" key="6">
    <source>
        <dbReference type="Pfam" id="PF00149"/>
    </source>
</evidence>
<dbReference type="SUPFAM" id="SSF56300">
    <property type="entry name" value="Metallo-dependent phosphatases"/>
    <property type="match status" value="1"/>
</dbReference>
<evidence type="ECO:0000256" key="1">
    <source>
        <dbReference type="ARBA" id="ARBA00022723"/>
    </source>
</evidence>
<dbReference type="OrthoDB" id="7513at2157"/>
<accession>A0A1N6Y6U3</accession>
<gene>
    <name evidence="7" type="ORF">SAMN05421858_1426</name>
</gene>
<feature type="region of interest" description="Disordered" evidence="5">
    <location>
        <begin position="1"/>
        <end position="27"/>
    </location>
</feature>
<dbReference type="InterPro" id="IPR029052">
    <property type="entry name" value="Metallo-depent_PP-like"/>
</dbReference>
<protein>
    <submittedName>
        <fullName evidence="7">Calcineurin-like phosphoesterase</fullName>
    </submittedName>
</protein>
<dbReference type="AlphaFoldDB" id="A0A1N6Y6U3"/>
<dbReference type="Gene3D" id="3.60.21.10">
    <property type="match status" value="1"/>
</dbReference>
<evidence type="ECO:0000313" key="8">
    <source>
        <dbReference type="Proteomes" id="UP000186914"/>
    </source>
</evidence>
<keyword evidence="8" id="KW-1185">Reference proteome</keyword>
<organism evidence="7 8">
    <name type="scientific">Haladaptatus litoreus</name>
    <dbReference type="NCBI Taxonomy" id="553468"/>
    <lineage>
        <taxon>Archaea</taxon>
        <taxon>Methanobacteriati</taxon>
        <taxon>Methanobacteriota</taxon>
        <taxon>Stenosarchaea group</taxon>
        <taxon>Halobacteria</taxon>
        <taxon>Halobacteriales</taxon>
        <taxon>Haladaptataceae</taxon>
        <taxon>Haladaptatus</taxon>
    </lineage>
</organism>
<dbReference type="InterPro" id="IPR004843">
    <property type="entry name" value="Calcineurin-like_PHP"/>
</dbReference>
<evidence type="ECO:0000256" key="3">
    <source>
        <dbReference type="ARBA" id="ARBA00023004"/>
    </source>
</evidence>
<reference evidence="8" key="1">
    <citation type="submission" date="2017-01" db="EMBL/GenBank/DDBJ databases">
        <authorList>
            <person name="Varghese N."/>
            <person name="Submissions S."/>
        </authorList>
    </citation>
    <scope>NUCLEOTIDE SEQUENCE [LARGE SCALE GENOMIC DNA]</scope>
    <source>
        <strain evidence="8">CGMCC 1.7737</strain>
    </source>
</reference>
<dbReference type="EMBL" id="FTNO01000001">
    <property type="protein sequence ID" value="SIR10201.1"/>
    <property type="molecule type" value="Genomic_DNA"/>
</dbReference>
<proteinExistence type="inferred from homology"/>
<dbReference type="PANTHER" id="PTHR42988">
    <property type="entry name" value="PHOSPHOHYDROLASE"/>
    <property type="match status" value="1"/>
</dbReference>
<evidence type="ECO:0000256" key="4">
    <source>
        <dbReference type="ARBA" id="ARBA00025742"/>
    </source>
</evidence>
<dbReference type="Proteomes" id="UP000186914">
    <property type="component" value="Unassembled WGS sequence"/>
</dbReference>
<dbReference type="GO" id="GO:0046872">
    <property type="term" value="F:metal ion binding"/>
    <property type="evidence" value="ECO:0007669"/>
    <property type="project" value="UniProtKB-KW"/>
</dbReference>
<name>A0A1N6Y6U3_9EURY</name>
<keyword evidence="2" id="KW-0378">Hydrolase</keyword>
<evidence type="ECO:0000256" key="2">
    <source>
        <dbReference type="ARBA" id="ARBA00022801"/>
    </source>
</evidence>
<dbReference type="GO" id="GO:0016787">
    <property type="term" value="F:hydrolase activity"/>
    <property type="evidence" value="ECO:0007669"/>
    <property type="project" value="UniProtKB-KW"/>
</dbReference>
<dbReference type="RefSeq" id="WP_076429185.1">
    <property type="nucleotide sequence ID" value="NZ_FTNO01000001.1"/>
</dbReference>
<evidence type="ECO:0000256" key="5">
    <source>
        <dbReference type="SAM" id="MobiDB-lite"/>
    </source>
</evidence>
<keyword evidence="1" id="KW-0479">Metal-binding</keyword>